<proteinExistence type="predicted"/>
<dbReference type="InterPro" id="IPR050445">
    <property type="entry name" value="Bact_polysacc_biosynth/exp"/>
</dbReference>
<keyword evidence="2" id="KW-1133">Transmembrane helix</keyword>
<dbReference type="PROSITE" id="PS51318">
    <property type="entry name" value="TAT"/>
    <property type="match status" value="1"/>
</dbReference>
<dbReference type="Proteomes" id="UP000278006">
    <property type="component" value="Unassembled WGS sequence"/>
</dbReference>
<organism evidence="4 5">
    <name type="scientific">Corticibacter populi</name>
    <dbReference type="NCBI Taxonomy" id="1550736"/>
    <lineage>
        <taxon>Bacteria</taxon>
        <taxon>Pseudomonadati</taxon>
        <taxon>Pseudomonadota</taxon>
        <taxon>Betaproteobacteria</taxon>
        <taxon>Burkholderiales</taxon>
        <taxon>Comamonadaceae</taxon>
        <taxon>Corticibacter</taxon>
    </lineage>
</organism>
<feature type="transmembrane region" description="Helical" evidence="2">
    <location>
        <begin position="459"/>
        <end position="483"/>
    </location>
</feature>
<evidence type="ECO:0000256" key="1">
    <source>
        <dbReference type="SAM" id="Coils"/>
    </source>
</evidence>
<gene>
    <name evidence="4" type="ORF">D8I35_16820</name>
</gene>
<dbReference type="AlphaFoldDB" id="A0A3M6QKH9"/>
<keyword evidence="1" id="KW-0175">Coiled coil</keyword>
<keyword evidence="2" id="KW-0472">Membrane</keyword>
<protein>
    <submittedName>
        <fullName evidence="4">Lipopolysaccharide biosynthesis protein</fullName>
    </submittedName>
</protein>
<dbReference type="InterPro" id="IPR032807">
    <property type="entry name" value="GNVR"/>
</dbReference>
<reference evidence="4 5" key="1">
    <citation type="submission" date="2018-10" db="EMBL/GenBank/DDBJ databases">
        <title>Draft genome of Cortibacter populi DSM10536.</title>
        <authorList>
            <person name="Bernier A.-M."/>
            <person name="Bernard K."/>
        </authorList>
    </citation>
    <scope>NUCLEOTIDE SEQUENCE [LARGE SCALE GENOMIC DNA]</scope>
    <source>
        <strain evidence="4 5">DSM 105136</strain>
    </source>
</reference>
<comment type="caution">
    <text evidence="4">The sequence shown here is derived from an EMBL/GenBank/DDBJ whole genome shotgun (WGS) entry which is preliminary data.</text>
</comment>
<evidence type="ECO:0000256" key="2">
    <source>
        <dbReference type="SAM" id="Phobius"/>
    </source>
</evidence>
<accession>A0A3M6QKH9</accession>
<name>A0A3M6QKH9_9BURK</name>
<evidence type="ECO:0000259" key="3">
    <source>
        <dbReference type="Pfam" id="PF13807"/>
    </source>
</evidence>
<keyword evidence="5" id="KW-1185">Reference proteome</keyword>
<dbReference type="GO" id="GO:0004713">
    <property type="term" value="F:protein tyrosine kinase activity"/>
    <property type="evidence" value="ECO:0007669"/>
    <property type="project" value="TreeGrafter"/>
</dbReference>
<dbReference type="RefSeq" id="WP_122231495.1">
    <property type="nucleotide sequence ID" value="NZ_RDQO01000006.1"/>
</dbReference>
<feature type="coiled-coil region" evidence="1">
    <location>
        <begin position="297"/>
        <end position="430"/>
    </location>
</feature>
<feature type="coiled-coil region" evidence="1">
    <location>
        <begin position="206"/>
        <end position="263"/>
    </location>
</feature>
<dbReference type="Gene3D" id="3.40.50.300">
    <property type="entry name" value="P-loop containing nucleotide triphosphate hydrolases"/>
    <property type="match status" value="1"/>
</dbReference>
<feature type="transmembrane region" description="Helical" evidence="2">
    <location>
        <begin position="21"/>
        <end position="39"/>
    </location>
</feature>
<sequence>MITIRSLRDLVRLFFIYRREFLWACALTMLMAVLAAFLLPSRYESQARLLIKPGRENTTLPIEAADRQTIFSPVTQRDPILDEEKMFTGGPISRTVAQYYLERMQDAPPRGFWRTIKHHIGAASGWLLERLRDLLILLGLVEDQPVVDRLAKRLLKNMSVSHEPGSAVMEIRFRWDDPVIAQEVVRAWVDAYLQDRTEALSRNSLHGFYEQEADKAAERIATLKSERLERLRQLKAVSTAERLESLTVQINRLNEDLLSKTNDRAGIQRLLVDARAELRKQPREVITEREISLNPTQQDLKLKLNELEQSRARLLRTYTEEAPPVQDIDAQITAMRQLIEQHNERLERSRNVAPNSIVSKLAQDIVDAELQDSRLVGQIADYQEQIESLRQQRLDVQAQEPEILRLSMELDNAEKSYALYAANVEKARIDRELDLNQISNVAIIEAATINRSRVFPKSLLILLMALPAGIAVGCLAIYLCYLLDQRIHDADGLEQRLGVPVWATLEDLGESPWHPDNVFIASLSRLYNLLPLRNVATQGVTVAFTSAARGEGTQFVAHFLKRALEARGLQVLLNEQQAPAAGQVRLLTVPHLLSDDQAFPRLQRADVIVLVVQASATTLPVVTQVLSLLRTAFGRVDGIILNRHSFSLPRRVQRILGRWSAA</sequence>
<keyword evidence="2" id="KW-0812">Transmembrane</keyword>
<dbReference type="PANTHER" id="PTHR32309">
    <property type="entry name" value="TYROSINE-PROTEIN KINASE"/>
    <property type="match status" value="1"/>
</dbReference>
<dbReference type="Pfam" id="PF13807">
    <property type="entry name" value="GNVR"/>
    <property type="match status" value="1"/>
</dbReference>
<feature type="domain" description="Tyrosine-protein kinase G-rich" evidence="3">
    <location>
        <begin position="401"/>
        <end position="478"/>
    </location>
</feature>
<dbReference type="InterPro" id="IPR006311">
    <property type="entry name" value="TAT_signal"/>
</dbReference>
<evidence type="ECO:0000313" key="4">
    <source>
        <dbReference type="EMBL" id="RMX03533.1"/>
    </source>
</evidence>
<evidence type="ECO:0000313" key="5">
    <source>
        <dbReference type="Proteomes" id="UP000278006"/>
    </source>
</evidence>
<dbReference type="GO" id="GO:0005886">
    <property type="term" value="C:plasma membrane"/>
    <property type="evidence" value="ECO:0007669"/>
    <property type="project" value="TreeGrafter"/>
</dbReference>
<dbReference type="PANTHER" id="PTHR32309:SF13">
    <property type="entry name" value="FERRIC ENTEROBACTIN TRANSPORT PROTEIN FEPE"/>
    <property type="match status" value="1"/>
</dbReference>
<dbReference type="EMBL" id="RDQO01000006">
    <property type="protein sequence ID" value="RMX03533.1"/>
    <property type="molecule type" value="Genomic_DNA"/>
</dbReference>
<dbReference type="InterPro" id="IPR027417">
    <property type="entry name" value="P-loop_NTPase"/>
</dbReference>
<dbReference type="OrthoDB" id="8559110at2"/>